<dbReference type="InterPro" id="IPR006381">
    <property type="entry name" value="HAD-SF-IIB-MPGP"/>
</dbReference>
<dbReference type="NCBIfam" id="TIGR01484">
    <property type="entry name" value="HAD-SF-IIB"/>
    <property type="match status" value="1"/>
</dbReference>
<dbReference type="SFLD" id="SFLDS00003">
    <property type="entry name" value="Haloacid_Dehalogenase"/>
    <property type="match status" value="1"/>
</dbReference>
<dbReference type="GO" id="GO:0051479">
    <property type="term" value="P:mannosylglycerate biosynthetic process"/>
    <property type="evidence" value="ECO:0007669"/>
    <property type="project" value="InterPro"/>
</dbReference>
<organism evidence="4 5">
    <name type="scientific">Reinekea blandensis MED297</name>
    <dbReference type="NCBI Taxonomy" id="314283"/>
    <lineage>
        <taxon>Bacteria</taxon>
        <taxon>Pseudomonadati</taxon>
        <taxon>Pseudomonadota</taxon>
        <taxon>Gammaproteobacteria</taxon>
        <taxon>Oceanospirillales</taxon>
        <taxon>Saccharospirillaceae</taxon>
        <taxon>Reinekea</taxon>
    </lineage>
</organism>
<dbReference type="Pfam" id="PF08282">
    <property type="entry name" value="Hydrolase_3"/>
    <property type="match status" value="2"/>
</dbReference>
<dbReference type="HOGENOM" id="CLU_063016_0_0_6"/>
<evidence type="ECO:0000256" key="1">
    <source>
        <dbReference type="ARBA" id="ARBA00022723"/>
    </source>
</evidence>
<proteinExistence type="predicted"/>
<keyword evidence="2 4" id="KW-0378">Hydrolase</keyword>
<comment type="caution">
    <text evidence="4">The sequence shown here is derived from an EMBL/GenBank/DDBJ whole genome shotgun (WGS) entry which is preliminary data.</text>
</comment>
<dbReference type="GO" id="GO:0005829">
    <property type="term" value="C:cytosol"/>
    <property type="evidence" value="ECO:0007669"/>
    <property type="project" value="TreeGrafter"/>
</dbReference>
<dbReference type="GO" id="GO:0050531">
    <property type="term" value="F:mannosyl-3-phosphoglycerate phosphatase activity"/>
    <property type="evidence" value="ECO:0007669"/>
    <property type="project" value="InterPro"/>
</dbReference>
<accession>A4BJH2</accession>
<dbReference type="GO" id="GO:0000287">
    <property type="term" value="F:magnesium ion binding"/>
    <property type="evidence" value="ECO:0007669"/>
    <property type="project" value="UniProtKB-ARBA"/>
</dbReference>
<dbReference type="Proteomes" id="UP000005953">
    <property type="component" value="Unassembled WGS sequence"/>
</dbReference>
<dbReference type="InterPro" id="IPR036412">
    <property type="entry name" value="HAD-like_sf"/>
</dbReference>
<protein>
    <submittedName>
        <fullName evidence="4">Predicted hydrolase (HAD superfamily) protein</fullName>
    </submittedName>
</protein>
<evidence type="ECO:0000256" key="3">
    <source>
        <dbReference type="ARBA" id="ARBA00022842"/>
    </source>
</evidence>
<name>A4BJH2_9GAMM</name>
<dbReference type="InterPro" id="IPR006379">
    <property type="entry name" value="HAD-SF_hydro_IIB"/>
</dbReference>
<dbReference type="PANTHER" id="PTHR10000:SF8">
    <property type="entry name" value="HAD SUPERFAMILY HYDROLASE-LIKE, TYPE 3"/>
    <property type="match status" value="1"/>
</dbReference>
<dbReference type="PANTHER" id="PTHR10000">
    <property type="entry name" value="PHOSPHOSERINE PHOSPHATASE"/>
    <property type="match status" value="1"/>
</dbReference>
<reference evidence="4 5" key="1">
    <citation type="submission" date="2006-02" db="EMBL/GenBank/DDBJ databases">
        <authorList>
            <person name="Pinhassi J."/>
            <person name="Pedros-Alio C."/>
            <person name="Ferriera S."/>
            <person name="Johnson J."/>
            <person name="Kravitz S."/>
            <person name="Halpern A."/>
            <person name="Remington K."/>
            <person name="Beeson K."/>
            <person name="Tran B."/>
            <person name="Rogers Y.-H."/>
            <person name="Friedman R."/>
            <person name="Venter J.C."/>
        </authorList>
    </citation>
    <scope>NUCLEOTIDE SEQUENCE [LARGE SCALE GENOMIC DNA]</scope>
    <source>
        <strain evidence="4 5">MED297</strain>
    </source>
</reference>
<dbReference type="Gene3D" id="3.40.50.1000">
    <property type="entry name" value="HAD superfamily/HAD-like"/>
    <property type="match status" value="1"/>
</dbReference>
<dbReference type="SUPFAM" id="SSF56784">
    <property type="entry name" value="HAD-like"/>
    <property type="match status" value="1"/>
</dbReference>
<dbReference type="EMBL" id="AAOE01000033">
    <property type="protein sequence ID" value="EAR07744.1"/>
    <property type="molecule type" value="Genomic_DNA"/>
</dbReference>
<dbReference type="Gene3D" id="3.30.980.20">
    <property type="entry name" value="Putative mannosyl-3-phosphoglycerate phosphatase, domain 2"/>
    <property type="match status" value="1"/>
</dbReference>
<evidence type="ECO:0000313" key="4">
    <source>
        <dbReference type="EMBL" id="EAR07744.1"/>
    </source>
</evidence>
<evidence type="ECO:0000256" key="2">
    <source>
        <dbReference type="ARBA" id="ARBA00022801"/>
    </source>
</evidence>
<keyword evidence="5" id="KW-1185">Reference proteome</keyword>
<dbReference type="SFLD" id="SFLDG01142">
    <property type="entry name" value="C2.B.2:_Mannosyl-3-phosphoglyc"/>
    <property type="match status" value="1"/>
</dbReference>
<dbReference type="AlphaFoldDB" id="A4BJH2"/>
<evidence type="ECO:0000313" key="5">
    <source>
        <dbReference type="Proteomes" id="UP000005953"/>
    </source>
</evidence>
<dbReference type="NCBIfam" id="TIGR01486">
    <property type="entry name" value="HAD-SF-IIB-MPGP"/>
    <property type="match status" value="1"/>
</dbReference>
<dbReference type="InterPro" id="IPR023214">
    <property type="entry name" value="HAD_sf"/>
</dbReference>
<dbReference type="SFLD" id="SFLDG01140">
    <property type="entry name" value="C2.B:_Phosphomannomutase_and_P"/>
    <property type="match status" value="1"/>
</dbReference>
<gene>
    <name evidence="4" type="ORF">MED297_02055</name>
</gene>
<dbReference type="STRING" id="314283.MED297_02055"/>
<keyword evidence="1" id="KW-0479">Metal-binding</keyword>
<keyword evidence="3" id="KW-0460">Magnesium</keyword>
<sequence>MIAPFDLPQDWTKPLTILIYTDLDGTLLDHETYSASGASMGIQSALDAGAVIIPVTSKTRAEVEPLMGELNWGFPFIVENGSAVFLPEWLCTKVDCHLPSQAEYRVKAFSPTLAEWQPLIDDLAQALPGAFQPFSQLDVARVIALTGLSEEHAARALQREFSDPLYWLGTDQQFQQLHQFCVQKGVDVVRGGRFVHLLQGSDKGRAVRWLTDWYDQRESNKPQTIALGDGENDLSMLAAVDHPVQVRSPSHAFPDFEHPNRFRTQHTGPEGWSEAIASLLARID</sequence>